<dbReference type="NCBIfam" id="NF004785">
    <property type="entry name" value="PRK06132.1-2"/>
    <property type="match status" value="1"/>
</dbReference>
<dbReference type="InterPro" id="IPR050979">
    <property type="entry name" value="LD-transpeptidase"/>
</dbReference>
<dbReference type="PANTHER" id="PTHR30582">
    <property type="entry name" value="L,D-TRANSPEPTIDASE"/>
    <property type="match status" value="1"/>
</dbReference>
<comment type="pathway">
    <text evidence="1 7">Cell wall biogenesis; peptidoglycan biosynthesis.</text>
</comment>
<sequence length="325" mass="33413">MARYVKLAGKAAILLGAALWLPFAAPAGAASPQGSVLEAAERLAPGDYIWAPEIAPRGPLLMIVSLATQRGTLYRNGVPIAITTVSTGKAGHETPTGVFTILQRDIDHRSNLYDDAPMPYMQRLTWGGVALHGGRLPGYPASHGCIRLPQAFARLLYGVTRLGMTVIVTEAAAVPRAAPGDPLLQTGPALAEGAVLWEPDRAPSGPVSIIVSAADQRLLVLRDGIMIGSAPARIEGPVTGTSAFVRQSGGSGAAAWLEVAIPGAIAAKVPAPFAGRVDIAADLRALLAPLMTAGTSVIVTPDSLRTASPSPLEILGGDESGAPTR</sequence>
<keyword evidence="11" id="KW-1185">Reference proteome</keyword>
<protein>
    <recommendedName>
        <fullName evidence="9">L,D-TPase catalytic domain-containing protein</fullName>
    </recommendedName>
</protein>
<dbReference type="InterPro" id="IPR005490">
    <property type="entry name" value="LD_TPept_cat_dom"/>
</dbReference>
<dbReference type="Pfam" id="PF03734">
    <property type="entry name" value="YkuD"/>
    <property type="match status" value="1"/>
</dbReference>
<keyword evidence="5 7" id="KW-0573">Peptidoglycan synthesis</keyword>
<evidence type="ECO:0000256" key="4">
    <source>
        <dbReference type="ARBA" id="ARBA00022960"/>
    </source>
</evidence>
<dbReference type="GO" id="GO:0016740">
    <property type="term" value="F:transferase activity"/>
    <property type="evidence" value="ECO:0007669"/>
    <property type="project" value="UniProtKB-KW"/>
</dbReference>
<feature type="signal peptide" evidence="8">
    <location>
        <begin position="1"/>
        <end position="29"/>
    </location>
</feature>
<name>A0A0A7PMV3_9SPHN</name>
<keyword evidence="4 7" id="KW-0133">Cell shape</keyword>
<dbReference type="GO" id="GO:0071972">
    <property type="term" value="F:peptidoglycan L,D-transpeptidase activity"/>
    <property type="evidence" value="ECO:0007669"/>
    <property type="project" value="TreeGrafter"/>
</dbReference>
<dbReference type="OrthoDB" id="463216at2"/>
<dbReference type="UniPathway" id="UPA00219"/>
<evidence type="ECO:0000313" key="11">
    <source>
        <dbReference type="Proteomes" id="UP000030907"/>
    </source>
</evidence>
<evidence type="ECO:0000313" key="10">
    <source>
        <dbReference type="EMBL" id="AJA11360.1"/>
    </source>
</evidence>
<gene>
    <name evidence="10" type="ORF">SKP52_22560</name>
</gene>
<evidence type="ECO:0000256" key="8">
    <source>
        <dbReference type="SAM" id="SignalP"/>
    </source>
</evidence>
<dbReference type="PANTHER" id="PTHR30582:SF2">
    <property type="entry name" value="L,D-TRANSPEPTIDASE YCIB-RELATED"/>
    <property type="match status" value="1"/>
</dbReference>
<dbReference type="HOGENOM" id="CLU_025126_1_0_5"/>
<accession>A0A0A7PMV3</accession>
<dbReference type="PROSITE" id="PS52029">
    <property type="entry name" value="LD_TPASE"/>
    <property type="match status" value="1"/>
</dbReference>
<feature type="active site" description="Nucleophile" evidence="7">
    <location>
        <position position="145"/>
    </location>
</feature>
<evidence type="ECO:0000256" key="7">
    <source>
        <dbReference type="PROSITE-ProRule" id="PRU01373"/>
    </source>
</evidence>
<dbReference type="InterPro" id="IPR016915">
    <property type="entry name" value="UCP029342"/>
</dbReference>
<dbReference type="PIRSF" id="PIRSF029342">
    <property type="entry name" value="UCP029342_ErfK/YbiS/YcfS/YnhG"/>
    <property type="match status" value="1"/>
</dbReference>
<organism evidence="10 11">
    <name type="scientific">Sphingopyxis fribergensis</name>
    <dbReference type="NCBI Taxonomy" id="1515612"/>
    <lineage>
        <taxon>Bacteria</taxon>
        <taxon>Pseudomonadati</taxon>
        <taxon>Pseudomonadota</taxon>
        <taxon>Alphaproteobacteria</taxon>
        <taxon>Sphingomonadales</taxon>
        <taxon>Sphingomonadaceae</taxon>
        <taxon>Sphingopyxis</taxon>
    </lineage>
</organism>
<dbReference type="STRING" id="1515612.SKP52_22560"/>
<dbReference type="Gene3D" id="2.40.440.10">
    <property type="entry name" value="L,D-transpeptidase catalytic domain-like"/>
    <property type="match status" value="1"/>
</dbReference>
<comment type="similarity">
    <text evidence="2">Belongs to the YkuD family.</text>
</comment>
<dbReference type="Proteomes" id="UP000030907">
    <property type="component" value="Chromosome"/>
</dbReference>
<dbReference type="EMBL" id="CP009122">
    <property type="protein sequence ID" value="AJA11360.1"/>
    <property type="molecule type" value="Genomic_DNA"/>
</dbReference>
<dbReference type="KEGG" id="sphk:SKP52_22560"/>
<dbReference type="GO" id="GO:0008360">
    <property type="term" value="P:regulation of cell shape"/>
    <property type="evidence" value="ECO:0007669"/>
    <property type="project" value="UniProtKB-UniRule"/>
</dbReference>
<evidence type="ECO:0000256" key="5">
    <source>
        <dbReference type="ARBA" id="ARBA00022984"/>
    </source>
</evidence>
<dbReference type="RefSeq" id="WP_052208750.1">
    <property type="nucleotide sequence ID" value="NZ_CP009122.1"/>
</dbReference>
<dbReference type="GO" id="GO:0005576">
    <property type="term" value="C:extracellular region"/>
    <property type="evidence" value="ECO:0007669"/>
    <property type="project" value="TreeGrafter"/>
</dbReference>
<dbReference type="AlphaFoldDB" id="A0A0A7PMV3"/>
<reference evidence="10 11" key="1">
    <citation type="journal article" date="2015" name="Int. J. Syst. Evol. Microbiol.">
        <title>Description of Sphingopyxis fribergensis sp. nov. - a soil bacterium with the ability to degrade styrene and phenylacetic acid.</title>
        <authorList>
            <person name="Oelschlagel M."/>
            <person name="Ruckert C."/>
            <person name="Kalinowski J."/>
            <person name="Schmidt G."/>
            <person name="Schlomann M."/>
            <person name="Tischler D."/>
        </authorList>
    </citation>
    <scope>NUCLEOTIDE SEQUENCE [LARGE SCALE GENOMIC DNA]</scope>
    <source>
        <strain evidence="10 11">Kp5.2</strain>
    </source>
</reference>
<keyword evidence="6 7" id="KW-0961">Cell wall biogenesis/degradation</keyword>
<feature type="chain" id="PRO_5002042654" description="L,D-TPase catalytic domain-containing protein" evidence="8">
    <location>
        <begin position="30"/>
        <end position="325"/>
    </location>
</feature>
<evidence type="ECO:0000256" key="2">
    <source>
        <dbReference type="ARBA" id="ARBA00005992"/>
    </source>
</evidence>
<dbReference type="GO" id="GO:0018104">
    <property type="term" value="P:peptidoglycan-protein cross-linking"/>
    <property type="evidence" value="ECO:0007669"/>
    <property type="project" value="TreeGrafter"/>
</dbReference>
<evidence type="ECO:0000259" key="9">
    <source>
        <dbReference type="PROSITE" id="PS52029"/>
    </source>
</evidence>
<dbReference type="GO" id="GO:0071555">
    <property type="term" value="P:cell wall organization"/>
    <property type="evidence" value="ECO:0007669"/>
    <property type="project" value="UniProtKB-UniRule"/>
</dbReference>
<proteinExistence type="inferred from homology"/>
<dbReference type="SUPFAM" id="SSF141523">
    <property type="entry name" value="L,D-transpeptidase catalytic domain-like"/>
    <property type="match status" value="1"/>
</dbReference>
<dbReference type="InterPro" id="IPR038063">
    <property type="entry name" value="Transpep_catalytic_dom"/>
</dbReference>
<evidence type="ECO:0000256" key="6">
    <source>
        <dbReference type="ARBA" id="ARBA00023316"/>
    </source>
</evidence>
<feature type="domain" description="L,D-TPase catalytic" evidence="9">
    <location>
        <begin position="60"/>
        <end position="169"/>
    </location>
</feature>
<dbReference type="CDD" id="cd16913">
    <property type="entry name" value="YkuD_like"/>
    <property type="match status" value="1"/>
</dbReference>
<evidence type="ECO:0000256" key="3">
    <source>
        <dbReference type="ARBA" id="ARBA00022679"/>
    </source>
</evidence>
<feature type="active site" description="Proton donor/acceptor" evidence="7">
    <location>
        <position position="132"/>
    </location>
</feature>
<keyword evidence="3" id="KW-0808">Transferase</keyword>
<keyword evidence="8" id="KW-0732">Signal</keyword>
<evidence type="ECO:0000256" key="1">
    <source>
        <dbReference type="ARBA" id="ARBA00004752"/>
    </source>
</evidence>